<dbReference type="AlphaFoldDB" id="A0A0A0LI66"/>
<feature type="transmembrane region" description="Helical" evidence="1">
    <location>
        <begin position="98"/>
        <end position="117"/>
    </location>
</feature>
<accession>A0A0A0LI66</accession>
<keyword evidence="1" id="KW-1133">Transmembrane helix</keyword>
<dbReference type="Proteomes" id="UP000029981">
    <property type="component" value="Chromosome 3"/>
</dbReference>
<evidence type="ECO:0000313" key="2">
    <source>
        <dbReference type="EMBL" id="KGN59746.1"/>
    </source>
</evidence>
<gene>
    <name evidence="2" type="ORF">Csa_3G842680</name>
</gene>
<evidence type="ECO:0000313" key="3">
    <source>
        <dbReference type="Proteomes" id="UP000029981"/>
    </source>
</evidence>
<keyword evidence="1" id="KW-0812">Transmembrane</keyword>
<reference evidence="2 3" key="4">
    <citation type="journal article" date="2011" name="BMC Genomics">
        <title>RNA-Seq improves annotation of protein-coding genes in the cucumber genome.</title>
        <authorList>
            <person name="Li Z."/>
            <person name="Zhang Z."/>
            <person name="Yan P."/>
            <person name="Huang S."/>
            <person name="Fei Z."/>
            <person name="Lin K."/>
        </authorList>
    </citation>
    <scope>NUCLEOTIDE SEQUENCE [LARGE SCALE GENOMIC DNA]</scope>
    <source>
        <strain evidence="3">cv. 9930</strain>
    </source>
</reference>
<feature type="transmembrane region" description="Helical" evidence="1">
    <location>
        <begin position="157"/>
        <end position="179"/>
    </location>
</feature>
<reference evidence="2 3" key="1">
    <citation type="journal article" date="2009" name="Nat. Genet.">
        <title>The genome of the cucumber, Cucumis sativus L.</title>
        <authorList>
            <person name="Huang S."/>
            <person name="Li R."/>
            <person name="Zhang Z."/>
            <person name="Li L."/>
            <person name="Gu X."/>
            <person name="Fan W."/>
            <person name="Lucas W.J."/>
            <person name="Wang X."/>
            <person name="Xie B."/>
            <person name="Ni P."/>
            <person name="Ren Y."/>
            <person name="Zhu H."/>
            <person name="Li J."/>
            <person name="Lin K."/>
            <person name="Jin W."/>
            <person name="Fei Z."/>
            <person name="Li G."/>
            <person name="Staub J."/>
            <person name="Kilian A."/>
            <person name="van der Vossen E.A."/>
            <person name="Wu Y."/>
            <person name="Guo J."/>
            <person name="He J."/>
            <person name="Jia Z."/>
            <person name="Ren Y."/>
            <person name="Tian G."/>
            <person name="Lu Y."/>
            <person name="Ruan J."/>
            <person name="Qian W."/>
            <person name="Wang M."/>
            <person name="Huang Q."/>
            <person name="Li B."/>
            <person name="Xuan Z."/>
            <person name="Cao J."/>
            <person name="Asan"/>
            <person name="Wu Z."/>
            <person name="Zhang J."/>
            <person name="Cai Q."/>
            <person name="Bai Y."/>
            <person name="Zhao B."/>
            <person name="Han Y."/>
            <person name="Li Y."/>
            <person name="Li X."/>
            <person name="Wang S."/>
            <person name="Shi Q."/>
            <person name="Liu S."/>
            <person name="Cho W.K."/>
            <person name="Kim J.Y."/>
            <person name="Xu Y."/>
            <person name="Heller-Uszynska K."/>
            <person name="Miao H."/>
            <person name="Cheng Z."/>
            <person name="Zhang S."/>
            <person name="Wu J."/>
            <person name="Yang Y."/>
            <person name="Kang H."/>
            <person name="Li M."/>
            <person name="Liang H."/>
            <person name="Ren X."/>
            <person name="Shi Z."/>
            <person name="Wen M."/>
            <person name="Jian M."/>
            <person name="Yang H."/>
            <person name="Zhang G."/>
            <person name="Yang Z."/>
            <person name="Chen R."/>
            <person name="Liu S."/>
            <person name="Li J."/>
            <person name="Ma L."/>
            <person name="Liu H."/>
            <person name="Zhou Y."/>
            <person name="Zhao J."/>
            <person name="Fang X."/>
            <person name="Li G."/>
            <person name="Fang L."/>
            <person name="Li Y."/>
            <person name="Liu D."/>
            <person name="Zheng H."/>
            <person name="Zhang Y."/>
            <person name="Qin N."/>
            <person name="Li Z."/>
            <person name="Yang G."/>
            <person name="Yang S."/>
            <person name="Bolund L."/>
            <person name="Kristiansen K."/>
            <person name="Zheng H."/>
            <person name="Li S."/>
            <person name="Zhang X."/>
            <person name="Yang H."/>
            <person name="Wang J."/>
            <person name="Sun R."/>
            <person name="Zhang B."/>
            <person name="Jiang S."/>
            <person name="Wang J."/>
            <person name="Du Y."/>
            <person name="Li S."/>
        </authorList>
    </citation>
    <scope>NUCLEOTIDE SEQUENCE [LARGE SCALE GENOMIC DNA]</scope>
    <source>
        <strain evidence="3">cv. 9930</strain>
    </source>
</reference>
<feature type="transmembrane region" description="Helical" evidence="1">
    <location>
        <begin position="129"/>
        <end position="151"/>
    </location>
</feature>
<proteinExistence type="predicted"/>
<keyword evidence="1" id="KW-0472">Membrane</keyword>
<organism evidence="2 3">
    <name type="scientific">Cucumis sativus</name>
    <name type="common">Cucumber</name>
    <dbReference type="NCBI Taxonomy" id="3659"/>
    <lineage>
        <taxon>Eukaryota</taxon>
        <taxon>Viridiplantae</taxon>
        <taxon>Streptophyta</taxon>
        <taxon>Embryophyta</taxon>
        <taxon>Tracheophyta</taxon>
        <taxon>Spermatophyta</taxon>
        <taxon>Magnoliopsida</taxon>
        <taxon>eudicotyledons</taxon>
        <taxon>Gunneridae</taxon>
        <taxon>Pentapetalae</taxon>
        <taxon>rosids</taxon>
        <taxon>fabids</taxon>
        <taxon>Cucurbitales</taxon>
        <taxon>Cucurbitaceae</taxon>
        <taxon>Benincaseae</taxon>
        <taxon>Cucumis</taxon>
    </lineage>
</organism>
<reference evidence="2 3" key="3">
    <citation type="journal article" date="2010" name="BMC Genomics">
        <title>Transcriptome sequencing and comparative analysis of cucumber flowers with different sex types.</title>
        <authorList>
            <person name="Guo S."/>
            <person name="Zheng Y."/>
            <person name="Joung J.G."/>
            <person name="Liu S."/>
            <person name="Zhang Z."/>
            <person name="Crasta O.R."/>
            <person name="Sobral B.W."/>
            <person name="Xu Y."/>
            <person name="Huang S."/>
            <person name="Fei Z."/>
        </authorList>
    </citation>
    <scope>NUCLEOTIDE SEQUENCE [LARGE SCALE GENOMIC DNA]</scope>
    <source>
        <strain evidence="3">cv. 9930</strain>
    </source>
</reference>
<protein>
    <submittedName>
        <fullName evidence="2">Uncharacterized protein</fullName>
    </submittedName>
</protein>
<dbReference type="EMBL" id="CM002924">
    <property type="protein sequence ID" value="KGN59746.1"/>
    <property type="molecule type" value="Genomic_DNA"/>
</dbReference>
<reference evidence="2 3" key="2">
    <citation type="journal article" date="2009" name="PLoS ONE">
        <title>An integrated genetic and cytogenetic map of the cucumber genome.</title>
        <authorList>
            <person name="Ren Y."/>
            <person name="Zhang Z."/>
            <person name="Liu J."/>
            <person name="Staub J.E."/>
            <person name="Han Y."/>
            <person name="Cheng Z."/>
            <person name="Li X."/>
            <person name="Lu J."/>
            <person name="Miao H."/>
            <person name="Kang H."/>
            <person name="Xie B."/>
            <person name="Gu X."/>
            <person name="Wang X."/>
            <person name="Du Y."/>
            <person name="Jin W."/>
            <person name="Huang S."/>
        </authorList>
    </citation>
    <scope>NUCLEOTIDE SEQUENCE [LARGE SCALE GENOMIC DNA]</scope>
    <source>
        <strain evidence="3">cv. 9930</strain>
    </source>
</reference>
<dbReference type="Gramene" id="KGN59746">
    <property type="protein sequence ID" value="KGN59746"/>
    <property type="gene ID" value="Csa_3G842680"/>
</dbReference>
<evidence type="ECO:0000256" key="1">
    <source>
        <dbReference type="SAM" id="Phobius"/>
    </source>
</evidence>
<sequence length="193" mass="20924">MELSLVANGYHRHVLRTRLPTPSSVMASASHAVTTIKNNQSNSVAILPKEPQFLPGSSNAKLINGAQKRHSKSYLERQSAIAQVKDCSELAPALARFFFSYLFATCSWILNCGKSFAQGHQSPCGAPSAILLTLNFLGLNIALVLVTLSLFGKIDGMIVHGLMILRLGTCTLDVILLIMKFSNGYLCLLADFV</sequence>
<keyword evidence="3" id="KW-1185">Reference proteome</keyword>
<name>A0A0A0LI66_CUCSA</name>